<dbReference type="RefSeq" id="WP_309828521.1">
    <property type="nucleotide sequence ID" value="NZ_JAVIZX010000001.1"/>
</dbReference>
<keyword evidence="10" id="KW-1185">Reference proteome</keyword>
<feature type="domain" description="ABC transporter" evidence="8">
    <location>
        <begin position="4"/>
        <end position="254"/>
    </location>
</feature>
<comment type="similarity">
    <text evidence="2">Belongs to the ABC transporter superfamily.</text>
</comment>
<dbReference type="CDD" id="cd03257">
    <property type="entry name" value="ABC_NikE_OppD_transporters"/>
    <property type="match status" value="1"/>
</dbReference>
<comment type="subcellular location">
    <subcellularLocation>
        <location evidence="1">Cell inner membrane</location>
        <topology evidence="1">Peripheral membrane protein</topology>
    </subcellularLocation>
</comment>
<gene>
    <name evidence="9" type="ORF">QE399_002081</name>
</gene>
<comment type="caution">
    <text evidence="9">The sequence shown here is derived from an EMBL/GenBank/DDBJ whole genome shotgun (WGS) entry which is preliminary data.</text>
</comment>
<dbReference type="InterPro" id="IPR003439">
    <property type="entry name" value="ABC_transporter-like_ATP-bd"/>
</dbReference>
<dbReference type="PROSITE" id="PS00211">
    <property type="entry name" value="ABC_TRANSPORTER_1"/>
    <property type="match status" value="1"/>
</dbReference>
<evidence type="ECO:0000313" key="9">
    <source>
        <dbReference type="EMBL" id="MDR6214392.1"/>
    </source>
</evidence>
<dbReference type="SMART" id="SM00382">
    <property type="entry name" value="AAA"/>
    <property type="match status" value="1"/>
</dbReference>
<evidence type="ECO:0000256" key="3">
    <source>
        <dbReference type="ARBA" id="ARBA00022448"/>
    </source>
</evidence>
<evidence type="ECO:0000256" key="4">
    <source>
        <dbReference type="ARBA" id="ARBA00022475"/>
    </source>
</evidence>
<dbReference type="Proteomes" id="UP001267710">
    <property type="component" value="Unassembled WGS sequence"/>
</dbReference>
<evidence type="ECO:0000256" key="2">
    <source>
        <dbReference type="ARBA" id="ARBA00005417"/>
    </source>
</evidence>
<dbReference type="Gene3D" id="3.40.50.300">
    <property type="entry name" value="P-loop containing nucleotide triphosphate hydrolases"/>
    <property type="match status" value="1"/>
</dbReference>
<reference evidence="9 10" key="1">
    <citation type="submission" date="2023-08" db="EMBL/GenBank/DDBJ databases">
        <title>Functional and genomic diversity of the sorghum phyllosphere microbiome.</title>
        <authorList>
            <person name="Shade A."/>
        </authorList>
    </citation>
    <scope>NUCLEOTIDE SEQUENCE [LARGE SCALE GENOMIC DNA]</scope>
    <source>
        <strain evidence="9 10">SORGH_AS_0335</strain>
    </source>
</reference>
<evidence type="ECO:0000256" key="6">
    <source>
        <dbReference type="ARBA" id="ARBA00022840"/>
    </source>
</evidence>
<evidence type="ECO:0000256" key="7">
    <source>
        <dbReference type="ARBA" id="ARBA00023136"/>
    </source>
</evidence>
<dbReference type="GO" id="GO:0005524">
    <property type="term" value="F:ATP binding"/>
    <property type="evidence" value="ECO:0007669"/>
    <property type="project" value="UniProtKB-KW"/>
</dbReference>
<dbReference type="SUPFAM" id="SSF52540">
    <property type="entry name" value="P-loop containing nucleoside triphosphate hydrolases"/>
    <property type="match status" value="1"/>
</dbReference>
<evidence type="ECO:0000313" key="10">
    <source>
        <dbReference type="Proteomes" id="UP001267710"/>
    </source>
</evidence>
<dbReference type="PANTHER" id="PTHR43297:SF2">
    <property type="entry name" value="DIPEPTIDE TRANSPORT ATP-BINDING PROTEIN DPPD"/>
    <property type="match status" value="1"/>
</dbReference>
<dbReference type="Pfam" id="PF00005">
    <property type="entry name" value="ABC_tran"/>
    <property type="match status" value="1"/>
</dbReference>
<dbReference type="NCBIfam" id="TIGR01727">
    <property type="entry name" value="oligo_HPY"/>
    <property type="match status" value="1"/>
</dbReference>
<evidence type="ECO:0000256" key="1">
    <source>
        <dbReference type="ARBA" id="ARBA00004417"/>
    </source>
</evidence>
<evidence type="ECO:0000259" key="8">
    <source>
        <dbReference type="PROSITE" id="PS50893"/>
    </source>
</evidence>
<dbReference type="EMBL" id="JAVIZX010000001">
    <property type="protein sequence ID" value="MDR6214392.1"/>
    <property type="molecule type" value="Genomic_DNA"/>
</dbReference>
<dbReference type="PANTHER" id="PTHR43297">
    <property type="entry name" value="OLIGOPEPTIDE TRANSPORT ATP-BINDING PROTEIN APPD"/>
    <property type="match status" value="1"/>
</dbReference>
<dbReference type="InterPro" id="IPR013563">
    <property type="entry name" value="Oligopep_ABC_C"/>
</dbReference>
<keyword evidence="6 9" id="KW-0067">ATP-binding</keyword>
<accession>A0ABU1IB40</accession>
<dbReference type="InterPro" id="IPR017871">
    <property type="entry name" value="ABC_transporter-like_CS"/>
</dbReference>
<keyword evidence="5" id="KW-0547">Nucleotide-binding</keyword>
<keyword evidence="7" id="KW-0472">Membrane</keyword>
<dbReference type="Pfam" id="PF08352">
    <property type="entry name" value="oligo_HPY"/>
    <property type="match status" value="1"/>
</dbReference>
<keyword evidence="4" id="KW-1003">Cell membrane</keyword>
<dbReference type="InterPro" id="IPR050388">
    <property type="entry name" value="ABC_Ni/Peptide_Import"/>
</dbReference>
<name>A0ABU1IB40_9BURK</name>
<evidence type="ECO:0000256" key="5">
    <source>
        <dbReference type="ARBA" id="ARBA00022741"/>
    </source>
</evidence>
<keyword evidence="3" id="KW-0813">Transport</keyword>
<protein>
    <submittedName>
        <fullName evidence="9">Peptide/nickel transport system ATP-binding protein</fullName>
    </submittedName>
</protein>
<dbReference type="PROSITE" id="PS50893">
    <property type="entry name" value="ABC_TRANSPORTER_2"/>
    <property type="match status" value="1"/>
</dbReference>
<dbReference type="InterPro" id="IPR003593">
    <property type="entry name" value="AAA+_ATPase"/>
</dbReference>
<organism evidence="9 10">
    <name type="scientific">Paracidovorax wautersii</name>
    <dbReference type="NCBI Taxonomy" id="1177982"/>
    <lineage>
        <taxon>Bacteria</taxon>
        <taxon>Pseudomonadati</taxon>
        <taxon>Pseudomonadota</taxon>
        <taxon>Betaproteobacteria</taxon>
        <taxon>Burkholderiales</taxon>
        <taxon>Comamonadaceae</taxon>
        <taxon>Paracidovorax</taxon>
    </lineage>
</organism>
<sequence>MSLLEVKNLVVEFPGRRGTLRALDDISFSIAPGEILGVVGESGAGKSLTGASIIGLLEPPGRVASGQILLEGQRIDHLKNDQMRHIRGRKIGAIFQDPLTSLNPLYTVGQQLTETIQTHLPVNAAEARRRAIDLLKDTGIPAAEQRIDHYPHQFSGGMRQRVVIALALAAEPKLIVADEPTTALDVSIQAQIIQLLKNICKSRGAAVMLITHDMGVIAETCDRVAVMYAGRIAEIGPVHEVINHPAHPYTAGLMASIPDMAQDRERLNQIDGAMPRLNAIPKGCAFNPRCKHTFDRCLVERPDLLQAGATRAACWLHDTQAQAAAITGETA</sequence>
<proteinExistence type="inferred from homology"/>
<dbReference type="InterPro" id="IPR027417">
    <property type="entry name" value="P-loop_NTPase"/>
</dbReference>